<proteinExistence type="inferred from homology"/>
<sequence>MKRKIAGAIIFVAYIVTLSACHTVKGVGEDMQSGGRAIENSSGR</sequence>
<dbReference type="GO" id="GO:0009636">
    <property type="term" value="P:response to toxic substance"/>
    <property type="evidence" value="ECO:0007669"/>
    <property type="project" value="InterPro"/>
</dbReference>
<dbReference type="EMBL" id="AP023213">
    <property type="protein sequence ID" value="BCO11495.1"/>
    <property type="molecule type" value="Genomic_DNA"/>
</dbReference>
<keyword evidence="4" id="KW-0472">Membrane</keyword>
<gene>
    <name evidence="7" type="ORF">GEOBRER4_n2848</name>
</gene>
<keyword evidence="5" id="KW-0564">Palmitate</keyword>
<evidence type="ECO:0000256" key="6">
    <source>
        <dbReference type="ARBA" id="ARBA00023288"/>
    </source>
</evidence>
<evidence type="ECO:0000256" key="3">
    <source>
        <dbReference type="ARBA" id="ARBA00022729"/>
    </source>
</evidence>
<evidence type="ECO:0000256" key="5">
    <source>
        <dbReference type="ARBA" id="ARBA00023139"/>
    </source>
</evidence>
<evidence type="ECO:0000313" key="8">
    <source>
        <dbReference type="Proteomes" id="UP000515472"/>
    </source>
</evidence>
<dbReference type="Proteomes" id="UP000515472">
    <property type="component" value="Chromosome"/>
</dbReference>
<keyword evidence="2" id="KW-1003">Cell membrane</keyword>
<protein>
    <submittedName>
        <fullName evidence="7">Entericidin EcnAB</fullName>
    </submittedName>
</protein>
<accession>A0A7R7FSE3</accession>
<keyword evidence="8" id="KW-1185">Reference proteome</keyword>
<dbReference type="AlphaFoldDB" id="A0A7R7FSE3"/>
<dbReference type="PROSITE" id="PS51257">
    <property type="entry name" value="PROKAR_LIPOPROTEIN"/>
    <property type="match status" value="1"/>
</dbReference>
<evidence type="ECO:0000256" key="2">
    <source>
        <dbReference type="ARBA" id="ARBA00022475"/>
    </source>
</evidence>
<reference evidence="7 8" key="1">
    <citation type="submission" date="2020-06" db="EMBL/GenBank/DDBJ databases">
        <title>Interaction of electrochemicaly active bacteria, Geobacter bremensis R4 on different carbon anode.</title>
        <authorList>
            <person name="Meng L."/>
            <person name="Yoshida N."/>
        </authorList>
    </citation>
    <scope>NUCLEOTIDE SEQUENCE [LARGE SCALE GENOMIC DNA]</scope>
    <source>
        <strain evidence="7 8">R4</strain>
    </source>
</reference>
<evidence type="ECO:0000313" key="7">
    <source>
        <dbReference type="EMBL" id="BCO11495.1"/>
    </source>
</evidence>
<keyword evidence="3" id="KW-0732">Signal</keyword>
<dbReference type="RefSeq" id="WP_085812104.1">
    <property type="nucleotide sequence ID" value="NZ_AP023213.1"/>
</dbReference>
<dbReference type="Pfam" id="PF08085">
    <property type="entry name" value="Entericidin"/>
    <property type="match status" value="1"/>
</dbReference>
<evidence type="ECO:0000256" key="1">
    <source>
        <dbReference type="ARBA" id="ARBA00010296"/>
    </source>
</evidence>
<organism evidence="7 8">
    <name type="scientific">Citrifermentans bremense</name>
    <dbReference type="NCBI Taxonomy" id="60035"/>
    <lineage>
        <taxon>Bacteria</taxon>
        <taxon>Pseudomonadati</taxon>
        <taxon>Thermodesulfobacteriota</taxon>
        <taxon>Desulfuromonadia</taxon>
        <taxon>Geobacterales</taxon>
        <taxon>Geobacteraceae</taxon>
        <taxon>Citrifermentans</taxon>
    </lineage>
</organism>
<keyword evidence="6" id="KW-0449">Lipoprotein</keyword>
<dbReference type="GO" id="GO:0016020">
    <property type="term" value="C:membrane"/>
    <property type="evidence" value="ECO:0007669"/>
    <property type="project" value="InterPro"/>
</dbReference>
<evidence type="ECO:0000256" key="4">
    <source>
        <dbReference type="ARBA" id="ARBA00023136"/>
    </source>
</evidence>
<comment type="similarity">
    <text evidence="1">Belongs to the EcnA/EcnB lipoprotein family.</text>
</comment>
<dbReference type="InterPro" id="IPR012556">
    <property type="entry name" value="Entericidin"/>
</dbReference>
<name>A0A7R7FSE3_9BACT</name>